<keyword evidence="3" id="KW-1185">Reference proteome</keyword>
<protein>
    <submittedName>
        <fullName evidence="2">Uncharacterized protein</fullName>
    </submittedName>
</protein>
<evidence type="ECO:0000313" key="2">
    <source>
        <dbReference type="EMBL" id="CAB1412770.1"/>
    </source>
</evidence>
<comment type="caution">
    <text evidence="2">The sequence shown here is derived from an EMBL/GenBank/DDBJ whole genome shotgun (WGS) entry which is preliminary data.</text>
</comment>
<dbReference type="EMBL" id="CADEAL010000019">
    <property type="protein sequence ID" value="CAB1412770.1"/>
    <property type="molecule type" value="Genomic_DNA"/>
</dbReference>
<accession>A0A9N7Y0A4</accession>
<feature type="region of interest" description="Disordered" evidence="1">
    <location>
        <begin position="1"/>
        <end position="27"/>
    </location>
</feature>
<gene>
    <name evidence="2" type="ORF">PLEPLA_LOCUS464</name>
</gene>
<sequence length="252" mass="27270">MKKRSRGGALSSVGRASPPWASASSGPGFDSSPRSFSACSAPRLDVPHMFLLSRTQPLFLELYFEGDTSAAELSPGPALHAAAEQLLIGSRSSALITCNRVQTRTEEMERLRLDRRQISLLLLLCCSSTSPLCRLLHLSKQRHAAGGGATPQGAGPRLPPPFRPNESSPCLLITRSSAATQTEPGSDRRILQVMTSKTEEPLIRCLVLNNVPVRETPALPHPITGYWWFTMGPQLIPSLAAADENGRRAESH</sequence>
<proteinExistence type="predicted"/>
<evidence type="ECO:0000313" key="3">
    <source>
        <dbReference type="Proteomes" id="UP001153269"/>
    </source>
</evidence>
<organism evidence="2 3">
    <name type="scientific">Pleuronectes platessa</name>
    <name type="common">European plaice</name>
    <dbReference type="NCBI Taxonomy" id="8262"/>
    <lineage>
        <taxon>Eukaryota</taxon>
        <taxon>Metazoa</taxon>
        <taxon>Chordata</taxon>
        <taxon>Craniata</taxon>
        <taxon>Vertebrata</taxon>
        <taxon>Euteleostomi</taxon>
        <taxon>Actinopterygii</taxon>
        <taxon>Neopterygii</taxon>
        <taxon>Teleostei</taxon>
        <taxon>Neoteleostei</taxon>
        <taxon>Acanthomorphata</taxon>
        <taxon>Carangaria</taxon>
        <taxon>Pleuronectiformes</taxon>
        <taxon>Pleuronectoidei</taxon>
        <taxon>Pleuronectidae</taxon>
        <taxon>Pleuronectes</taxon>
    </lineage>
</organism>
<evidence type="ECO:0000256" key="1">
    <source>
        <dbReference type="SAM" id="MobiDB-lite"/>
    </source>
</evidence>
<name>A0A9N7Y0A4_PLEPL</name>
<feature type="compositionally biased region" description="Low complexity" evidence="1">
    <location>
        <begin position="14"/>
        <end position="27"/>
    </location>
</feature>
<dbReference type="Proteomes" id="UP001153269">
    <property type="component" value="Unassembled WGS sequence"/>
</dbReference>
<reference evidence="2" key="1">
    <citation type="submission" date="2020-03" db="EMBL/GenBank/DDBJ databases">
        <authorList>
            <person name="Weist P."/>
        </authorList>
    </citation>
    <scope>NUCLEOTIDE SEQUENCE</scope>
</reference>
<dbReference type="AlphaFoldDB" id="A0A9N7Y0A4"/>